<organismHost>
    <name type="scientific">Chlorella</name>
    <dbReference type="NCBI Taxonomy" id="3071"/>
</organismHost>
<sequence>MFIFRTRRSGNRSITRFRDRTRTSECGRNKTDAEHELPDRPKHRWLSSTTNHFLKLFVMSIYSSRIK</sequence>
<accession>A7IW04</accession>
<dbReference type="GeneID" id="5659531"/>
<name>A7IW04_PBCVN</name>
<organism evidence="1 2">
    <name type="scientific">Paramecium bursaria Chlorella virus NY2A</name>
    <name type="common">PBCV-NY2A</name>
    <dbReference type="NCBI Taxonomy" id="46021"/>
    <lineage>
        <taxon>Viruses</taxon>
        <taxon>Varidnaviria</taxon>
        <taxon>Bamfordvirae</taxon>
        <taxon>Nucleocytoviricota</taxon>
        <taxon>Megaviricetes</taxon>
        <taxon>Algavirales</taxon>
        <taxon>Phycodnaviridae</taxon>
        <taxon>Chlorovirus</taxon>
        <taxon>Chlorovirus americanus</taxon>
    </lineage>
</organism>
<keyword evidence="2" id="KW-1185">Reference proteome</keyword>
<dbReference type="KEGG" id="vg:5659531"/>
<dbReference type="Proteomes" id="UP000202419">
    <property type="component" value="Segment"/>
</dbReference>
<evidence type="ECO:0000313" key="2">
    <source>
        <dbReference type="Proteomes" id="UP000202419"/>
    </source>
</evidence>
<dbReference type="EMBL" id="DQ491002">
    <property type="protein sequence ID" value="ABT14528.1"/>
    <property type="molecule type" value="Genomic_DNA"/>
</dbReference>
<proteinExistence type="predicted"/>
<protein>
    <submittedName>
        <fullName evidence="1">Uncharacterized protein b129L</fullName>
    </submittedName>
</protein>
<reference evidence="1 2" key="1">
    <citation type="journal article" date="2007" name="Virology">
        <title>Sequence and annotation of the 369-kb NY-2A and the 345-kb AR158 viruses that infect Chlorella NC64A.</title>
        <authorList>
            <person name="Fitzgerald L.A."/>
            <person name="Graves M.V."/>
            <person name="Li X."/>
            <person name="Feldblyum T."/>
            <person name="Nierman W.C."/>
            <person name="Van Etten J.L."/>
        </authorList>
    </citation>
    <scope>NUCLEOTIDE SEQUENCE [LARGE SCALE GENOMIC DNA]</scope>
    <source>
        <strain evidence="1 2">NY-2A</strain>
    </source>
</reference>
<evidence type="ECO:0000313" key="1">
    <source>
        <dbReference type="EMBL" id="ABT14528.1"/>
    </source>
</evidence>
<gene>
    <name evidence="1" type="primary">b129L</name>
    <name evidence="1" type="ORF">NY2A_b129L</name>
</gene>
<dbReference type="RefSeq" id="YP_001497325.1">
    <property type="nucleotide sequence ID" value="NC_009898.1"/>
</dbReference>